<protein>
    <submittedName>
        <fullName evidence="1">Uncharacterized protein</fullName>
    </submittedName>
</protein>
<evidence type="ECO:0000313" key="1">
    <source>
        <dbReference type="EMBL" id="PBC26248.1"/>
    </source>
</evidence>
<dbReference type="EMBL" id="KZ288402">
    <property type="protein sequence ID" value="PBC26248.1"/>
    <property type="molecule type" value="Genomic_DNA"/>
</dbReference>
<reference evidence="1 2" key="1">
    <citation type="submission" date="2014-07" db="EMBL/GenBank/DDBJ databases">
        <title>Genomic and transcriptomic analysis on Apis cerana provide comprehensive insights into honey bee biology.</title>
        <authorList>
            <person name="Diao Q."/>
            <person name="Sun L."/>
            <person name="Zheng H."/>
            <person name="Zheng H."/>
            <person name="Xu S."/>
            <person name="Wang S."/>
            <person name="Zeng Z."/>
            <person name="Hu F."/>
            <person name="Su S."/>
            <person name="Wu J."/>
        </authorList>
    </citation>
    <scope>NUCLEOTIDE SEQUENCE [LARGE SCALE GENOMIC DNA]</scope>
    <source>
        <tissue evidence="1">Pupae without intestine</tissue>
    </source>
</reference>
<name>A0A2A3E3H3_APICC</name>
<organism evidence="1 2">
    <name type="scientific">Apis cerana cerana</name>
    <name type="common">Oriental honeybee</name>
    <dbReference type="NCBI Taxonomy" id="94128"/>
    <lineage>
        <taxon>Eukaryota</taxon>
        <taxon>Metazoa</taxon>
        <taxon>Ecdysozoa</taxon>
        <taxon>Arthropoda</taxon>
        <taxon>Hexapoda</taxon>
        <taxon>Insecta</taxon>
        <taxon>Pterygota</taxon>
        <taxon>Neoptera</taxon>
        <taxon>Endopterygota</taxon>
        <taxon>Hymenoptera</taxon>
        <taxon>Apocrita</taxon>
        <taxon>Aculeata</taxon>
        <taxon>Apoidea</taxon>
        <taxon>Anthophila</taxon>
        <taxon>Apidae</taxon>
        <taxon>Apis</taxon>
    </lineage>
</organism>
<dbReference type="Proteomes" id="UP000242457">
    <property type="component" value="Unassembled WGS sequence"/>
</dbReference>
<accession>A0A2A3E3H3</accession>
<proteinExistence type="predicted"/>
<gene>
    <name evidence="1" type="ORF">APICC_01404</name>
</gene>
<evidence type="ECO:0000313" key="2">
    <source>
        <dbReference type="Proteomes" id="UP000242457"/>
    </source>
</evidence>
<sequence>MEHEEKQKIFPSKYSRRLKRHKEILSLFLGLDNDISKVNNLGGFRIGLKISKHCSRAHDRKSKHFKVVMEKDGIATDRGSQAKFNVCRSENETDVASWIQKDAKAKTFLKES</sequence>
<keyword evidence="2" id="KW-1185">Reference proteome</keyword>
<dbReference type="AlphaFoldDB" id="A0A2A3E3H3"/>